<accession>A0ABP4YX75</accession>
<name>A0ABP4YX75_9ACTN</name>
<organism evidence="1 2">
    <name type="scientific">Luedemannella flava</name>
    <dbReference type="NCBI Taxonomy" id="349316"/>
    <lineage>
        <taxon>Bacteria</taxon>
        <taxon>Bacillati</taxon>
        <taxon>Actinomycetota</taxon>
        <taxon>Actinomycetes</taxon>
        <taxon>Micromonosporales</taxon>
        <taxon>Micromonosporaceae</taxon>
        <taxon>Luedemannella</taxon>
    </lineage>
</organism>
<dbReference type="Proteomes" id="UP001500218">
    <property type="component" value="Unassembled WGS sequence"/>
</dbReference>
<dbReference type="RefSeq" id="WP_344139004.1">
    <property type="nucleotide sequence ID" value="NZ_BAAALT010000267.1"/>
</dbReference>
<proteinExistence type="predicted"/>
<reference evidence="2" key="1">
    <citation type="journal article" date="2019" name="Int. J. Syst. Evol. Microbiol.">
        <title>The Global Catalogue of Microorganisms (GCM) 10K type strain sequencing project: providing services to taxonomists for standard genome sequencing and annotation.</title>
        <authorList>
            <consortium name="The Broad Institute Genomics Platform"/>
            <consortium name="The Broad Institute Genome Sequencing Center for Infectious Disease"/>
            <person name="Wu L."/>
            <person name="Ma J."/>
        </authorList>
    </citation>
    <scope>NUCLEOTIDE SEQUENCE [LARGE SCALE GENOMIC DNA]</scope>
    <source>
        <strain evidence="2">JCM 13250</strain>
    </source>
</reference>
<dbReference type="InterPro" id="IPR036890">
    <property type="entry name" value="HATPase_C_sf"/>
</dbReference>
<keyword evidence="2" id="KW-1185">Reference proteome</keyword>
<dbReference type="EMBL" id="BAAALT010000267">
    <property type="protein sequence ID" value="GAA1831063.1"/>
    <property type="molecule type" value="Genomic_DNA"/>
</dbReference>
<protein>
    <submittedName>
        <fullName evidence="1">Anti-sigma regulatory factor</fullName>
    </submittedName>
</protein>
<comment type="caution">
    <text evidence="1">The sequence shown here is derived from an EMBL/GenBank/DDBJ whole genome shotgun (WGS) entry which is preliminary data.</text>
</comment>
<evidence type="ECO:0000313" key="1">
    <source>
        <dbReference type="EMBL" id="GAA1831063.1"/>
    </source>
</evidence>
<sequence length="137" mass="14497">MAKGEMDEVATVEGDVVELTVPAEPAYLAVVRTATAGLAARLRFSTDEIEDLRAAVDEACALLLGLPPATMEPALTCRFDLHDDGLTVVVATPTVAGAQLPSTSFAWQVLTAYATDVSGTAHNGTARIELTKRRSRR</sequence>
<evidence type="ECO:0000313" key="2">
    <source>
        <dbReference type="Proteomes" id="UP001500218"/>
    </source>
</evidence>
<gene>
    <name evidence="1" type="ORF">GCM10009682_57150</name>
</gene>
<dbReference type="Gene3D" id="3.30.565.10">
    <property type="entry name" value="Histidine kinase-like ATPase, C-terminal domain"/>
    <property type="match status" value="1"/>
</dbReference>